<evidence type="ECO:0000313" key="3">
    <source>
        <dbReference type="Proteomes" id="UP001271789"/>
    </source>
</evidence>
<feature type="transmembrane region" description="Helical" evidence="1">
    <location>
        <begin position="64"/>
        <end position="86"/>
    </location>
</feature>
<name>A0AAE4SE53_9EURY</name>
<proteinExistence type="predicted"/>
<feature type="transmembrane region" description="Helical" evidence="1">
    <location>
        <begin position="12"/>
        <end position="34"/>
    </location>
</feature>
<keyword evidence="3" id="KW-1185">Reference proteome</keyword>
<keyword evidence="1" id="KW-1133">Transmembrane helix</keyword>
<dbReference type="RefSeq" id="WP_338099867.1">
    <property type="nucleotide sequence ID" value="NZ_JAWDKD010000019.1"/>
</dbReference>
<keyword evidence="1" id="KW-0812">Transmembrane</keyword>
<sequence>MNFLTDDRASLGSAYTFIVFLVALIAGPFIWVILSPLFQDLNGMLIMLFVDTVSYPQPVQDACYNVLVILEMAGLIFILFTAGNYLKEYLQPWTMEW</sequence>
<accession>A0AAE4SE53</accession>
<keyword evidence="1" id="KW-0472">Membrane</keyword>
<reference evidence="2" key="1">
    <citation type="submission" date="2023-06" db="EMBL/GenBank/DDBJ databases">
        <title>Genome sequence of Methanosarcinaceae archaeon Ag5.</title>
        <authorList>
            <person name="Protasov E."/>
            <person name="Platt K."/>
            <person name="Poehlein A."/>
            <person name="Daniel R."/>
            <person name="Brune A."/>
        </authorList>
    </citation>
    <scope>NUCLEOTIDE SEQUENCE</scope>
    <source>
        <strain evidence="2">Ag5</strain>
    </source>
</reference>
<evidence type="ECO:0000256" key="1">
    <source>
        <dbReference type="SAM" id="Phobius"/>
    </source>
</evidence>
<dbReference type="Proteomes" id="UP001271789">
    <property type="component" value="Unassembled WGS sequence"/>
</dbReference>
<dbReference type="AlphaFoldDB" id="A0AAE4SE53"/>
<evidence type="ECO:0000313" key="2">
    <source>
        <dbReference type="EMBL" id="MDV0447429.1"/>
    </source>
</evidence>
<dbReference type="EMBL" id="JAWDKD010000019">
    <property type="protein sequence ID" value="MDV0447429.1"/>
    <property type="molecule type" value="Genomic_DNA"/>
</dbReference>
<protein>
    <submittedName>
        <fullName evidence="2">Uncharacterized protein</fullName>
    </submittedName>
</protein>
<organism evidence="2 3">
    <name type="scientific">Methanolapillus africanus</name>
    <dbReference type="NCBI Taxonomy" id="3028297"/>
    <lineage>
        <taxon>Archaea</taxon>
        <taxon>Methanobacteriati</taxon>
        <taxon>Methanobacteriota</taxon>
        <taxon>Stenosarchaea group</taxon>
        <taxon>Methanomicrobia</taxon>
        <taxon>Methanosarcinales</taxon>
        <taxon>Methanosarcinaceae</taxon>
        <taxon>Methanolapillus</taxon>
    </lineage>
</organism>
<gene>
    <name evidence="2" type="ORF">MsAg5_13190</name>
</gene>
<comment type="caution">
    <text evidence="2">The sequence shown here is derived from an EMBL/GenBank/DDBJ whole genome shotgun (WGS) entry which is preliminary data.</text>
</comment>